<dbReference type="Gene3D" id="3.40.50.720">
    <property type="entry name" value="NAD(P)-binding Rossmann-like Domain"/>
    <property type="match status" value="1"/>
</dbReference>
<keyword evidence="1" id="KW-0812">Transmembrane</keyword>
<dbReference type="Pfam" id="PF16363">
    <property type="entry name" value="GDP_Man_Dehyd"/>
    <property type="match status" value="1"/>
</dbReference>
<proteinExistence type="predicted"/>
<feature type="transmembrane region" description="Helical" evidence="1">
    <location>
        <begin position="37"/>
        <end position="55"/>
    </location>
</feature>
<dbReference type="Proteomes" id="UP000015453">
    <property type="component" value="Unassembled WGS sequence"/>
</dbReference>
<name>S8E2X7_9LAMI</name>
<feature type="non-terminal residue" evidence="3">
    <location>
        <position position="1"/>
    </location>
</feature>
<accession>S8E2X7</accession>
<dbReference type="SUPFAM" id="SSF51735">
    <property type="entry name" value="NAD(P)-binding Rossmann-fold domains"/>
    <property type="match status" value="1"/>
</dbReference>
<dbReference type="OrthoDB" id="1644188at2759"/>
<evidence type="ECO:0000259" key="2">
    <source>
        <dbReference type="Pfam" id="PF16363"/>
    </source>
</evidence>
<dbReference type="PANTHER" id="PTHR43725">
    <property type="entry name" value="UDP-GLUCOSE 4-EPIMERASE"/>
    <property type="match status" value="1"/>
</dbReference>
<gene>
    <name evidence="3" type="ORF">M569_04725</name>
</gene>
<reference evidence="3 4" key="1">
    <citation type="journal article" date="2013" name="BMC Genomics">
        <title>The miniature genome of a carnivorous plant Genlisea aurea contains a low number of genes and short non-coding sequences.</title>
        <authorList>
            <person name="Leushkin E.V."/>
            <person name="Sutormin R.A."/>
            <person name="Nabieva E.R."/>
            <person name="Penin A.A."/>
            <person name="Kondrashov A.S."/>
            <person name="Logacheva M.D."/>
        </authorList>
    </citation>
    <scope>NUCLEOTIDE SEQUENCE [LARGE SCALE GENOMIC DNA]</scope>
</reference>
<dbReference type="AlphaFoldDB" id="S8E2X7"/>
<dbReference type="InterPro" id="IPR036291">
    <property type="entry name" value="NAD(P)-bd_dom_sf"/>
</dbReference>
<keyword evidence="4" id="KW-1185">Reference proteome</keyword>
<keyword evidence="1" id="KW-0472">Membrane</keyword>
<protein>
    <recommendedName>
        <fullName evidence="2">NAD(P)-binding domain-containing protein</fullName>
    </recommendedName>
</protein>
<dbReference type="PANTHER" id="PTHR43725:SF50">
    <property type="entry name" value="UDP-ARABINOSE 4-EPIMERASE 3-RELATED"/>
    <property type="match status" value="1"/>
</dbReference>
<evidence type="ECO:0000313" key="4">
    <source>
        <dbReference type="Proteomes" id="UP000015453"/>
    </source>
</evidence>
<sequence length="139" mass="15258">KGFLMLGLTRARPQQRSGRSAPLGGMDFVEPKKRNGFCARVIMFSTLTALCILMLKQSSSFNTPSQFSRHEPGIPHILVTGGAGYIGSHAALRLLKDFYRVTIVDNLSRGNIGAIRVLQKLFPQPGRLQFVNADLGDTQ</sequence>
<evidence type="ECO:0000256" key="1">
    <source>
        <dbReference type="SAM" id="Phobius"/>
    </source>
</evidence>
<feature type="non-terminal residue" evidence="3">
    <location>
        <position position="139"/>
    </location>
</feature>
<comment type="caution">
    <text evidence="3">The sequence shown here is derived from an EMBL/GenBank/DDBJ whole genome shotgun (WGS) entry which is preliminary data.</text>
</comment>
<organism evidence="3 4">
    <name type="scientific">Genlisea aurea</name>
    <dbReference type="NCBI Taxonomy" id="192259"/>
    <lineage>
        <taxon>Eukaryota</taxon>
        <taxon>Viridiplantae</taxon>
        <taxon>Streptophyta</taxon>
        <taxon>Embryophyta</taxon>
        <taxon>Tracheophyta</taxon>
        <taxon>Spermatophyta</taxon>
        <taxon>Magnoliopsida</taxon>
        <taxon>eudicotyledons</taxon>
        <taxon>Gunneridae</taxon>
        <taxon>Pentapetalae</taxon>
        <taxon>asterids</taxon>
        <taxon>lamiids</taxon>
        <taxon>Lamiales</taxon>
        <taxon>Lentibulariaceae</taxon>
        <taxon>Genlisea</taxon>
    </lineage>
</organism>
<feature type="domain" description="NAD(P)-binding" evidence="2">
    <location>
        <begin position="78"/>
        <end position="138"/>
    </location>
</feature>
<keyword evidence="1" id="KW-1133">Transmembrane helix</keyword>
<evidence type="ECO:0000313" key="3">
    <source>
        <dbReference type="EMBL" id="EPS70043.1"/>
    </source>
</evidence>
<dbReference type="InterPro" id="IPR016040">
    <property type="entry name" value="NAD(P)-bd_dom"/>
</dbReference>
<dbReference type="EMBL" id="AUSU01001847">
    <property type="protein sequence ID" value="EPS70043.1"/>
    <property type="molecule type" value="Genomic_DNA"/>
</dbReference>